<feature type="compositionally biased region" description="Low complexity" evidence="1">
    <location>
        <begin position="411"/>
        <end position="422"/>
    </location>
</feature>
<feature type="region of interest" description="Disordered" evidence="1">
    <location>
        <begin position="247"/>
        <end position="266"/>
    </location>
</feature>
<feature type="compositionally biased region" description="Low complexity" evidence="1">
    <location>
        <begin position="553"/>
        <end position="565"/>
    </location>
</feature>
<reference evidence="4" key="1">
    <citation type="submission" date="2025-08" db="UniProtKB">
        <authorList>
            <consortium name="RefSeq"/>
        </authorList>
    </citation>
    <scope>IDENTIFICATION</scope>
</reference>
<feature type="compositionally biased region" description="Polar residues" evidence="1">
    <location>
        <begin position="383"/>
        <end position="398"/>
    </location>
</feature>
<feature type="region of interest" description="Disordered" evidence="1">
    <location>
        <begin position="663"/>
        <end position="692"/>
    </location>
</feature>
<feature type="compositionally biased region" description="Polar residues" evidence="1">
    <location>
        <begin position="832"/>
        <end position="847"/>
    </location>
</feature>
<feature type="region of interest" description="Disordered" evidence="1">
    <location>
        <begin position="757"/>
        <end position="792"/>
    </location>
</feature>
<sequence>MRGDRAARDTRHNKDYENLKSSLKKGAKTKKHRVVFDESANEFFEADYIIVVRDECGYSDEGETEECSGCGACERFQEPESGALSPPEGYKDLGLFNRDGTLREQAWWDAGDVMLVGERSGTVFTPQHLQLLRRLQRERTLRSTVCSDCDAHPAAHQPHAAPAQPIVPERCGGARLSTQVASHTKGLPILHGTKDMPSGLLPSSRTKSLGSYTAGTSAVTNLEYNYEEEDNSDVDRELRPVARRTLKHIAAGEERPRINSSQQTTPIEETAIDVAIEELPSSELPTSVPVPSEESDSADADERLSRENSPLRQRRAGILKGGRLWKSLDNDKDVSEQNDNRHATTASSDDDASAAPRSVRFVEKPKEFEEEPIEKEIGPPPTSNSEQNYQRDYGTNTGHKLESPLILAITSSAPNPSPNQNPKTNSAVQQLFNSSRPPPPAIEPQLVTSETLRAWDAGVRPKTEEAAVRRVAERNALRCSLLRSEARKKQQPKETTSLSERIRLLTCDVEDEDHHDDQRSSPSGIDKFSSSSDKSSDKSYNSIDKNNEKAFGSASSSSSSSTLSAPVLTRQLPPDLGDVHQEPQKIRAEPRRQFLSTLAPLTACVGSAAHHEGFYYVPPGDRASSATNIDLQEHNEAPAPDVVAGTPGATESDDGLAAFARASAPRTERLRQRYGQDSQPVSSDDEHDDYGFHRRPAVRGIAVKQQLGASDDILQQMQNELQPTSTPSTTSQMPVHACQRTNSSSNYSWPYYSEANLNSRPQSRSSSVPKQQWSKGDYVSRQCSNPPSSQHSDACYAHAQNMATYQHYQRQQENIYRNCTLYANVGCSDSNQELYSSQTSSEQNSPVRSARCRRPESPPPIRSHHQLLYVPYSNHYHYQQDYAQTWTANDYNRMHGYYQHQTLSGATTPQPAALPQRAHYSHALHLQTLCPAPARYRPVPAPQPGGGKQMICYSEKVAAPLYQPAPGSPSRAPRSAPEGAPTATSPMTAPQNPVYYAMNV</sequence>
<feature type="region of interest" description="Disordered" evidence="1">
    <location>
        <begin position="832"/>
        <end position="863"/>
    </location>
</feature>
<feature type="region of interest" description="Disordered" evidence="1">
    <location>
        <begin position="963"/>
        <end position="993"/>
    </location>
</feature>
<feature type="compositionally biased region" description="Polar residues" evidence="1">
    <location>
        <begin position="757"/>
        <end position="774"/>
    </location>
</feature>
<gene>
    <name evidence="4" type="primary">LOC112049869</name>
</gene>
<feature type="region of interest" description="Disordered" evidence="1">
    <location>
        <begin position="721"/>
        <end position="743"/>
    </location>
</feature>
<feature type="compositionally biased region" description="Basic and acidic residues" evidence="1">
    <location>
        <begin position="1"/>
        <end position="18"/>
    </location>
</feature>
<feature type="compositionally biased region" description="Low complexity" evidence="1">
    <location>
        <begin position="520"/>
        <end position="544"/>
    </location>
</feature>
<evidence type="ECO:0000313" key="4">
    <source>
        <dbReference type="RefSeq" id="XP_052746699.1"/>
    </source>
</evidence>
<dbReference type="PROSITE" id="PS51379">
    <property type="entry name" value="4FE4S_FER_2"/>
    <property type="match status" value="1"/>
</dbReference>
<feature type="region of interest" description="Disordered" evidence="1">
    <location>
        <begin position="280"/>
        <end position="315"/>
    </location>
</feature>
<accession>A0ABM3M5M0</accession>
<evidence type="ECO:0000256" key="1">
    <source>
        <dbReference type="SAM" id="MobiDB-lite"/>
    </source>
</evidence>
<feature type="compositionally biased region" description="Polar residues" evidence="1">
    <location>
        <begin position="781"/>
        <end position="792"/>
    </location>
</feature>
<proteinExistence type="predicted"/>
<feature type="region of interest" description="Disordered" evidence="1">
    <location>
        <begin position="329"/>
        <end position="448"/>
    </location>
</feature>
<feature type="domain" description="4Fe-4S ferredoxin-type" evidence="2">
    <location>
        <begin position="58"/>
        <end position="89"/>
    </location>
</feature>
<evidence type="ECO:0000259" key="2">
    <source>
        <dbReference type="PROSITE" id="PS51379"/>
    </source>
</evidence>
<dbReference type="RefSeq" id="XP_052746699.1">
    <property type="nucleotide sequence ID" value="XM_052890739.1"/>
</dbReference>
<organism evidence="3 4">
    <name type="scientific">Bicyclus anynana</name>
    <name type="common">Squinting bush brown butterfly</name>
    <dbReference type="NCBI Taxonomy" id="110368"/>
    <lineage>
        <taxon>Eukaryota</taxon>
        <taxon>Metazoa</taxon>
        <taxon>Ecdysozoa</taxon>
        <taxon>Arthropoda</taxon>
        <taxon>Hexapoda</taxon>
        <taxon>Insecta</taxon>
        <taxon>Pterygota</taxon>
        <taxon>Neoptera</taxon>
        <taxon>Endopterygota</taxon>
        <taxon>Lepidoptera</taxon>
        <taxon>Glossata</taxon>
        <taxon>Ditrysia</taxon>
        <taxon>Papilionoidea</taxon>
        <taxon>Nymphalidae</taxon>
        <taxon>Satyrinae</taxon>
        <taxon>Satyrini</taxon>
        <taxon>Mycalesina</taxon>
        <taxon>Bicyclus</taxon>
    </lineage>
</organism>
<dbReference type="Proteomes" id="UP001652582">
    <property type="component" value="Chromosome Z"/>
</dbReference>
<feature type="region of interest" description="Disordered" evidence="1">
    <location>
        <begin position="1"/>
        <end position="20"/>
    </location>
</feature>
<feature type="compositionally biased region" description="Low complexity" evidence="1">
    <location>
        <begin position="964"/>
        <end position="981"/>
    </location>
</feature>
<name>A0ABM3M5M0_BICAN</name>
<feature type="region of interest" description="Disordered" evidence="1">
    <location>
        <begin position="509"/>
        <end position="591"/>
    </location>
</feature>
<feature type="compositionally biased region" description="Basic and acidic residues" evidence="1">
    <location>
        <begin position="577"/>
        <end position="591"/>
    </location>
</feature>
<feature type="compositionally biased region" description="Basic and acidic residues" evidence="1">
    <location>
        <begin position="329"/>
        <end position="342"/>
    </location>
</feature>
<dbReference type="GeneID" id="112049869"/>
<feature type="compositionally biased region" description="Polar residues" evidence="1">
    <location>
        <begin position="423"/>
        <end position="435"/>
    </location>
</feature>
<feature type="compositionally biased region" description="Polar residues" evidence="1">
    <location>
        <begin position="982"/>
        <end position="991"/>
    </location>
</feature>
<protein>
    <submittedName>
        <fullName evidence="4">Uncharacterized protein LOC112049869</fullName>
    </submittedName>
</protein>
<dbReference type="InterPro" id="IPR017896">
    <property type="entry name" value="4Fe4S_Fe-S-bd"/>
</dbReference>
<keyword evidence="3" id="KW-1185">Reference proteome</keyword>
<evidence type="ECO:0000313" key="3">
    <source>
        <dbReference type="Proteomes" id="UP001652582"/>
    </source>
</evidence>